<dbReference type="Pfam" id="PF07495">
    <property type="entry name" value="Y_Y_Y"/>
    <property type="match status" value="1"/>
</dbReference>
<keyword evidence="7" id="KW-1185">Reference proteome</keyword>
<dbReference type="GO" id="GO:0043709">
    <property type="term" value="P:cell adhesion involved in single-species biofilm formation"/>
    <property type="evidence" value="ECO:0007669"/>
    <property type="project" value="TreeGrafter"/>
</dbReference>
<accession>A0A1G6W0A2</accession>
<dbReference type="FunFam" id="3.30.70.270:FF:000001">
    <property type="entry name" value="Diguanylate cyclase domain protein"/>
    <property type="match status" value="1"/>
</dbReference>
<dbReference type="InterPro" id="IPR050469">
    <property type="entry name" value="Diguanylate_Cyclase"/>
</dbReference>
<dbReference type="Gene3D" id="2.130.10.10">
    <property type="entry name" value="YVTN repeat-like/Quinoprotein amine dehydrogenase"/>
    <property type="match status" value="4"/>
</dbReference>
<comment type="catalytic activity">
    <reaction evidence="3">
        <text>2 GTP = 3',3'-c-di-GMP + 2 diphosphate</text>
        <dbReference type="Rhea" id="RHEA:24898"/>
        <dbReference type="ChEBI" id="CHEBI:33019"/>
        <dbReference type="ChEBI" id="CHEBI:37565"/>
        <dbReference type="ChEBI" id="CHEBI:58805"/>
        <dbReference type="EC" id="2.7.7.65"/>
    </reaction>
</comment>
<dbReference type="Gene3D" id="2.60.40.10">
    <property type="entry name" value="Immunoglobulins"/>
    <property type="match status" value="1"/>
</dbReference>
<evidence type="ECO:0000313" key="7">
    <source>
        <dbReference type="Proteomes" id="UP000199603"/>
    </source>
</evidence>
<feature type="coiled-coil region" evidence="4">
    <location>
        <begin position="829"/>
        <end position="877"/>
    </location>
</feature>
<proteinExistence type="predicted"/>
<keyword evidence="4" id="KW-0175">Coiled coil</keyword>
<evidence type="ECO:0000256" key="2">
    <source>
        <dbReference type="ARBA" id="ARBA00012528"/>
    </source>
</evidence>
<evidence type="ECO:0000313" key="6">
    <source>
        <dbReference type="EMBL" id="SDD59204.1"/>
    </source>
</evidence>
<dbReference type="Pfam" id="PF07494">
    <property type="entry name" value="Reg_prop"/>
    <property type="match status" value="6"/>
</dbReference>
<evidence type="ECO:0000259" key="5">
    <source>
        <dbReference type="PROSITE" id="PS50887"/>
    </source>
</evidence>
<dbReference type="GO" id="GO:0005886">
    <property type="term" value="C:plasma membrane"/>
    <property type="evidence" value="ECO:0007669"/>
    <property type="project" value="TreeGrafter"/>
</dbReference>
<dbReference type="Proteomes" id="UP000199603">
    <property type="component" value="Unassembled WGS sequence"/>
</dbReference>
<protein>
    <recommendedName>
        <fullName evidence="2">diguanylate cyclase</fullName>
        <ecNumber evidence="2">2.7.7.65</ecNumber>
    </recommendedName>
</protein>
<comment type="cofactor">
    <cofactor evidence="1">
        <name>Mg(2+)</name>
        <dbReference type="ChEBI" id="CHEBI:18420"/>
    </cofactor>
</comment>
<dbReference type="STRING" id="265719.SAMN04488509_10452"/>
<dbReference type="EMBL" id="FNAG01000004">
    <property type="protein sequence ID" value="SDD59204.1"/>
    <property type="molecule type" value="Genomic_DNA"/>
</dbReference>
<name>A0A1G6W0A2_9GAMM</name>
<evidence type="ECO:0000256" key="4">
    <source>
        <dbReference type="SAM" id="Coils"/>
    </source>
</evidence>
<dbReference type="SMART" id="SM00267">
    <property type="entry name" value="GGDEF"/>
    <property type="match status" value="1"/>
</dbReference>
<dbReference type="PANTHER" id="PTHR45138:SF9">
    <property type="entry name" value="DIGUANYLATE CYCLASE DGCM-RELATED"/>
    <property type="match status" value="1"/>
</dbReference>
<dbReference type="Gene3D" id="3.30.70.270">
    <property type="match status" value="1"/>
</dbReference>
<dbReference type="EC" id="2.7.7.65" evidence="2"/>
<dbReference type="PROSITE" id="PS50887">
    <property type="entry name" value="GGDEF"/>
    <property type="match status" value="1"/>
</dbReference>
<dbReference type="PANTHER" id="PTHR45138">
    <property type="entry name" value="REGULATORY COMPONENTS OF SENSORY TRANSDUCTION SYSTEM"/>
    <property type="match status" value="1"/>
</dbReference>
<feature type="domain" description="GGDEF" evidence="5">
    <location>
        <begin position="901"/>
        <end position="1030"/>
    </location>
</feature>
<dbReference type="InterPro" id="IPR013783">
    <property type="entry name" value="Ig-like_fold"/>
</dbReference>
<dbReference type="InterPro" id="IPR011110">
    <property type="entry name" value="Reg_prop"/>
</dbReference>
<dbReference type="SUPFAM" id="SSF55073">
    <property type="entry name" value="Nucleotide cyclase"/>
    <property type="match status" value="1"/>
</dbReference>
<dbReference type="GO" id="GO:0052621">
    <property type="term" value="F:diguanylate cyclase activity"/>
    <property type="evidence" value="ECO:0007669"/>
    <property type="project" value="UniProtKB-EC"/>
</dbReference>
<dbReference type="InterPro" id="IPR015943">
    <property type="entry name" value="WD40/YVTN_repeat-like_dom_sf"/>
</dbReference>
<evidence type="ECO:0000256" key="3">
    <source>
        <dbReference type="ARBA" id="ARBA00034247"/>
    </source>
</evidence>
<dbReference type="Pfam" id="PF00990">
    <property type="entry name" value="GGDEF"/>
    <property type="match status" value="1"/>
</dbReference>
<dbReference type="InterPro" id="IPR000160">
    <property type="entry name" value="GGDEF_dom"/>
</dbReference>
<dbReference type="GO" id="GO:1902201">
    <property type="term" value="P:negative regulation of bacterial-type flagellum-dependent cell motility"/>
    <property type="evidence" value="ECO:0007669"/>
    <property type="project" value="TreeGrafter"/>
</dbReference>
<dbReference type="InterPro" id="IPR029787">
    <property type="entry name" value="Nucleotide_cyclase"/>
</dbReference>
<dbReference type="SUPFAM" id="SSF63829">
    <property type="entry name" value="Calcium-dependent phosphotriesterase"/>
    <property type="match status" value="3"/>
</dbReference>
<sequence>MRQGLADLDICLPLMPCPACLAVPAFSRTSPWRLALQALASLALVLGLMRGALADSPVPRPLDQYNLEVWTTREGLPHNTVNAIVQSPDGYLWLGTWEGAVRYSGLRFQNFDYNAGTGMLDSGVRALALEPGGGLLVAGSRGGIVRLADGRWERLPAAPALVTEVLRDRSGRLWAGTENGGLMRVGTDGTREHFSVSPETGGGSVYALAEDALGRIWVGTSRGLMRAQDERLLPAPDREGAIGERRVLSLLLGPQGHLLVGTERGLFSSRQPVAAAADPDLAFEAIEPELAASSISRLLRDRHGQLWIGTISEGLFRRSGAVLDSLDTLSGLPNNRVLALFEDREGNLWVGTNGGLVRLGSAPFSSLVRRHGLADDFVRSLLELPDGSLLVGTSHGLSRINGHGVRPWPEPGRGSGQAGELAELSVLSLARSARGVWIGSYQSGALRVQDSRVAERLDRASGLPSNEVRALLETEDGALWIGTTHGLVLRRGGAQQLFLRSDGLPGDYIVSLFEDSEGDLWVGTGTGLGRIRAGEVETIDLGGELGVESVFAMHEDQRERALWLATDRGLLRWRRSDGRIAAVGHAAGLPFEKFFAVLQDAAGDLWLTGNRGVLRVPSAAAHAHANGSGEAVPYEQFTEADGMASAQCNGGSSPAAVRRGDDSLWIATAQGVAYITPARLDDFAEQAPPVVIESVLVDGHALAPSPALQLPAGTGRIEIGFTGLAFVMPQRVRYRYRLEGFDEDWVERGEQRSAVFTNLGPGEYSLRVQAAHPNGPWSEGSARIDFEIAPQLWQRPWAWLLLAAGAALFVQRLLQRRLRRVTHNELRLRELVEQRTADLRLQAQRLQEADREKNQLMQQLRQQADAFERQAREDALTGLANRRAFDELLAYEFARAGRSEQPLCVALVDLDQFKRVNDELSHAAGDAVLRAVAERMRALCRDIDTVARWGGEEFALLLPNTRLSDALAVCERVRAGIERLELDMIAPGLRITISIGLASHEGHADYDRMLSQADAALYSAKQSGRNRVAC</sequence>
<dbReference type="NCBIfam" id="TIGR00254">
    <property type="entry name" value="GGDEF"/>
    <property type="match status" value="1"/>
</dbReference>
<dbReference type="InterPro" id="IPR043128">
    <property type="entry name" value="Rev_trsase/Diguanyl_cyclase"/>
</dbReference>
<reference evidence="6 7" key="1">
    <citation type="submission" date="2016-10" db="EMBL/GenBank/DDBJ databases">
        <authorList>
            <person name="de Groot N.N."/>
        </authorList>
    </citation>
    <scope>NUCLEOTIDE SEQUENCE [LARGE SCALE GENOMIC DNA]</scope>
    <source>
        <strain evidence="6 7">DSM 16957</strain>
    </source>
</reference>
<dbReference type="InterPro" id="IPR011123">
    <property type="entry name" value="Y_Y_Y"/>
</dbReference>
<gene>
    <name evidence="6" type="ORF">SAMN04488509_10452</name>
</gene>
<evidence type="ECO:0000256" key="1">
    <source>
        <dbReference type="ARBA" id="ARBA00001946"/>
    </source>
</evidence>
<organism evidence="6 7">
    <name type="scientific">Aquimonas voraii</name>
    <dbReference type="NCBI Taxonomy" id="265719"/>
    <lineage>
        <taxon>Bacteria</taxon>
        <taxon>Pseudomonadati</taxon>
        <taxon>Pseudomonadota</taxon>
        <taxon>Gammaproteobacteria</taxon>
        <taxon>Lysobacterales</taxon>
        <taxon>Lysobacteraceae</taxon>
        <taxon>Aquimonas</taxon>
    </lineage>
</organism>
<dbReference type="CDD" id="cd01949">
    <property type="entry name" value="GGDEF"/>
    <property type="match status" value="1"/>
</dbReference>
<dbReference type="AlphaFoldDB" id="A0A1G6W0A2"/>